<dbReference type="GO" id="GO:0006351">
    <property type="term" value="P:DNA-templated transcription"/>
    <property type="evidence" value="ECO:0007669"/>
    <property type="project" value="InterPro"/>
</dbReference>
<dbReference type="PROSITE" id="PS50048">
    <property type="entry name" value="ZN2_CY6_FUNGAL_2"/>
    <property type="match status" value="1"/>
</dbReference>
<dbReference type="InterPro" id="IPR001138">
    <property type="entry name" value="Zn2Cys6_DnaBD"/>
</dbReference>
<feature type="domain" description="C2H2-type" evidence="10">
    <location>
        <begin position="37"/>
        <end position="64"/>
    </location>
</feature>
<dbReference type="PROSITE" id="PS00028">
    <property type="entry name" value="ZINC_FINGER_C2H2_1"/>
    <property type="match status" value="2"/>
</dbReference>
<protein>
    <recommendedName>
        <fullName evidence="12">Transcription factor Pig1p</fullName>
    </recommendedName>
</protein>
<dbReference type="AlphaFoldDB" id="F9G753"/>
<accession>F9G753</accession>
<feature type="compositionally biased region" description="Polar residues" evidence="8">
    <location>
        <begin position="151"/>
        <end position="162"/>
    </location>
</feature>
<evidence type="ECO:0000256" key="4">
    <source>
        <dbReference type="ARBA" id="ARBA00023015"/>
    </source>
</evidence>
<proteinExistence type="predicted"/>
<dbReference type="GO" id="GO:0008270">
    <property type="term" value="F:zinc ion binding"/>
    <property type="evidence" value="ECO:0007669"/>
    <property type="project" value="UniProtKB-KW"/>
</dbReference>
<dbReference type="SUPFAM" id="SSF57667">
    <property type="entry name" value="beta-beta-alpha zinc fingers"/>
    <property type="match status" value="1"/>
</dbReference>
<reference evidence="11" key="1">
    <citation type="journal article" date="2012" name="Mol. Plant Microbe Interact.">
        <title>A highly conserved effector in Fusarium oxysporum is required for full virulence on Arabidopsis.</title>
        <authorList>
            <person name="Thatcher L.F."/>
            <person name="Gardiner D.M."/>
            <person name="Kazan K."/>
            <person name="Manners J."/>
        </authorList>
    </citation>
    <scope>NUCLEOTIDE SEQUENCE [LARGE SCALE GENOMIC DNA]</scope>
    <source>
        <strain evidence="11">Fo5176</strain>
    </source>
</reference>
<evidence type="ECO:0000256" key="8">
    <source>
        <dbReference type="SAM" id="MobiDB-lite"/>
    </source>
</evidence>
<dbReference type="PaxDb" id="5507-FOXG_09141P0"/>
<keyword evidence="4" id="KW-0805">Transcription regulation</keyword>
<name>F9G753_FUSOF</name>
<organism evidence="11">
    <name type="scientific">Fusarium oxysporum (strain Fo5176)</name>
    <name type="common">Fusarium vascular wilt</name>
    <dbReference type="NCBI Taxonomy" id="660025"/>
    <lineage>
        <taxon>Eukaryota</taxon>
        <taxon>Fungi</taxon>
        <taxon>Dikarya</taxon>
        <taxon>Ascomycota</taxon>
        <taxon>Pezizomycotina</taxon>
        <taxon>Sordariomycetes</taxon>
        <taxon>Hypocreomycetidae</taxon>
        <taxon>Hypocreales</taxon>
        <taxon>Nectriaceae</taxon>
        <taxon>Fusarium</taxon>
        <taxon>Fusarium oxysporum species complex</taxon>
    </lineage>
</organism>
<gene>
    <name evidence="11" type="ORF">FOXB_14485</name>
</gene>
<evidence type="ECO:0000256" key="2">
    <source>
        <dbReference type="ARBA" id="ARBA00022771"/>
    </source>
</evidence>
<dbReference type="Pfam" id="PF00172">
    <property type="entry name" value="Zn_clus"/>
    <property type="match status" value="1"/>
</dbReference>
<keyword evidence="5" id="KW-0804">Transcription</keyword>
<dbReference type="InterPro" id="IPR007219">
    <property type="entry name" value="XnlR_reg_dom"/>
</dbReference>
<feature type="domain" description="Zn(2)-C6 fungal-type" evidence="9">
    <location>
        <begin position="82"/>
        <end position="111"/>
    </location>
</feature>
<evidence type="ECO:0000256" key="6">
    <source>
        <dbReference type="ARBA" id="ARBA00023242"/>
    </source>
</evidence>
<dbReference type="Pfam" id="PF00096">
    <property type="entry name" value="zf-C2H2"/>
    <property type="match status" value="2"/>
</dbReference>
<dbReference type="PANTHER" id="PTHR47660:SF2">
    <property type="entry name" value="TRANSCRIPTION FACTOR WITH C2H2 AND ZN(2)-CYS(6) DNA BINDING DOMAIN (EUROFUNG)"/>
    <property type="match status" value="1"/>
</dbReference>
<dbReference type="Gene3D" id="4.10.240.10">
    <property type="entry name" value="Zn(2)-C6 fungal-type DNA-binding domain"/>
    <property type="match status" value="1"/>
</dbReference>
<dbReference type="Gene3D" id="3.30.160.60">
    <property type="entry name" value="Classic Zinc Finger"/>
    <property type="match status" value="2"/>
</dbReference>
<keyword evidence="2 7" id="KW-0863">Zinc-finger</keyword>
<keyword evidence="6" id="KW-0539">Nucleus</keyword>
<feature type="region of interest" description="Disordered" evidence="8">
    <location>
        <begin position="241"/>
        <end position="266"/>
    </location>
</feature>
<dbReference type="PANTHER" id="PTHR47660">
    <property type="entry name" value="TRANSCRIPTION FACTOR WITH C2H2 AND ZN(2)-CYS(6) DNA BINDING DOMAIN (EUROFUNG)-RELATED-RELATED"/>
    <property type="match status" value="1"/>
</dbReference>
<feature type="domain" description="C2H2-type" evidence="10">
    <location>
        <begin position="9"/>
        <end position="36"/>
    </location>
</feature>
<dbReference type="STRING" id="660025.F9G753"/>
<dbReference type="SUPFAM" id="SSF57701">
    <property type="entry name" value="Zn2/Cys6 DNA-binding domain"/>
    <property type="match status" value="1"/>
</dbReference>
<dbReference type="InterPro" id="IPR013087">
    <property type="entry name" value="Znf_C2H2_type"/>
</dbReference>
<dbReference type="CDD" id="cd12148">
    <property type="entry name" value="fungal_TF_MHR"/>
    <property type="match status" value="1"/>
</dbReference>
<evidence type="ECO:0000256" key="1">
    <source>
        <dbReference type="ARBA" id="ARBA00022723"/>
    </source>
</evidence>
<dbReference type="Pfam" id="PF04082">
    <property type="entry name" value="Fungal_trans"/>
    <property type="match status" value="1"/>
</dbReference>
<evidence type="ECO:0000259" key="9">
    <source>
        <dbReference type="PROSITE" id="PS50048"/>
    </source>
</evidence>
<dbReference type="SMART" id="SM00355">
    <property type="entry name" value="ZnF_C2H2"/>
    <property type="match status" value="2"/>
</dbReference>
<evidence type="ECO:0000256" key="7">
    <source>
        <dbReference type="PROSITE-ProRule" id="PRU00042"/>
    </source>
</evidence>
<evidence type="ECO:0000259" key="10">
    <source>
        <dbReference type="PROSITE" id="PS50157"/>
    </source>
</evidence>
<dbReference type="PROSITE" id="PS00463">
    <property type="entry name" value="ZN2_CY6_FUNGAL_1"/>
    <property type="match status" value="1"/>
</dbReference>
<keyword evidence="1" id="KW-0479">Metal-binding</keyword>
<evidence type="ECO:0000313" key="11">
    <source>
        <dbReference type="EMBL" id="EGU75013.1"/>
    </source>
</evidence>
<dbReference type="InterPro" id="IPR036864">
    <property type="entry name" value="Zn2-C6_fun-type_DNA-bd_sf"/>
</dbReference>
<dbReference type="EMBL" id="AFQF01003587">
    <property type="protein sequence ID" value="EGU75013.1"/>
    <property type="molecule type" value="Genomic_DNA"/>
</dbReference>
<dbReference type="OrthoDB" id="40579at2759"/>
<dbReference type="SMART" id="SM00066">
    <property type="entry name" value="GAL4"/>
    <property type="match status" value="1"/>
</dbReference>
<dbReference type="InterPro" id="IPR036236">
    <property type="entry name" value="Znf_C2H2_sf"/>
</dbReference>
<dbReference type="CDD" id="cd00067">
    <property type="entry name" value="GAL4"/>
    <property type="match status" value="1"/>
</dbReference>
<dbReference type="PROSITE" id="PS50157">
    <property type="entry name" value="ZINC_FINGER_C2H2_2"/>
    <property type="match status" value="2"/>
</dbReference>
<sequence>MSTTQPGMFQCGSCKKNYKRLDHLARHVRSHTQTKPYKCHVCPKAFTRPDLLKRHVAGHGSQAGDSSVAEQPRYMPGRVGKACKACSTNHLRCSDEKPCRRCQEKGIECKWNDSMELDSDFQSEEQQQQDEAIFSQDDGSSSMAAFPDHNSIGSTSASSVMEQPSLDMLTPQTSHSLFQNLDPSMNANIDPLFFPLPDLNLLSGGWANPNANDVDMYTYNELDDIDLRFLDSYNTSIPFEVRSIQPTPRGAQTPRAASHTDPGEPAAMCTEAFQNSHWKFRPNAKDHAGAEEHNLSLPATDSAYPSPESGVALDSNTRVTSAKLEGPARDRILMMVVNSCRSDHLSKAVASFPSAELLDTLLQYYLTSPVTHATSFIHAASFNPNQKRPELVAAMAACGAVLTSDPALSKLGYAIQECLRIAVAKHWEQDNTLVRDLQLTQAFVITLEMGIWSGLPRKVEIAESFFNPVLTMMRRDGKFKRSVYSQSKTMQSPGLVSQEDWLQWVEDESFKRLAFRMLSHDANTSTALLVSPSVSYAEVLLPFPEHADLWTAASPEQWNSLKSSRQQNEPLFVADVIDDPDILNNHTDSVDSYVAILAVLSFTEMRKDELLKLLGHLKLSLSVDSSADPEIQMRLELALLHLQMPFEDIQIFAGMEGPERARAVYPTVRDWVKSEAARHTIFHAAQIMHIAKHSPRGSMRGPMAIILYHASLAFWVYGLLSDQSSLSRALGQNVYLDEADSIALQRFKGFGQGQPCIRWRTEIQGEGEVVISVPLSQPDKVMEAVMGIVRSNFAGMPVPHLTEKLVQLMAELENSAKRKLDA</sequence>
<evidence type="ECO:0000256" key="3">
    <source>
        <dbReference type="ARBA" id="ARBA00022833"/>
    </source>
</evidence>
<dbReference type="GO" id="GO:0003677">
    <property type="term" value="F:DNA binding"/>
    <property type="evidence" value="ECO:0007669"/>
    <property type="project" value="InterPro"/>
</dbReference>
<evidence type="ECO:0008006" key="12">
    <source>
        <dbReference type="Google" id="ProtNLM"/>
    </source>
</evidence>
<dbReference type="FunFam" id="3.30.160.60:FF:002343">
    <property type="entry name" value="Zinc finger protein 33A"/>
    <property type="match status" value="1"/>
</dbReference>
<feature type="region of interest" description="Disordered" evidence="8">
    <location>
        <begin position="297"/>
        <end position="317"/>
    </location>
</feature>
<evidence type="ECO:0000256" key="5">
    <source>
        <dbReference type="ARBA" id="ARBA00023163"/>
    </source>
</evidence>
<keyword evidence="3" id="KW-0862">Zinc</keyword>
<dbReference type="GO" id="GO:0000981">
    <property type="term" value="F:DNA-binding transcription factor activity, RNA polymerase II-specific"/>
    <property type="evidence" value="ECO:0007669"/>
    <property type="project" value="InterPro"/>
</dbReference>
<feature type="region of interest" description="Disordered" evidence="8">
    <location>
        <begin position="118"/>
        <end position="163"/>
    </location>
</feature>
<comment type="caution">
    <text evidence="11">The sequence shown here is derived from an EMBL/GenBank/DDBJ whole genome shotgun (WGS) entry which is preliminary data.</text>
</comment>